<evidence type="ECO:0000313" key="1">
    <source>
        <dbReference type="EMBL" id="GAA10286.1"/>
    </source>
</evidence>
<reference evidence="1 2" key="1">
    <citation type="journal article" date="2011" name="Biochem. Biophys. Res. Commun.">
        <title>Increased number of Arginine-based salt bridges contributes to the thermotolerance of thermotolerant acetic acid bacteria, Acetobacter tropicalis SKU1100.</title>
        <authorList>
            <person name="Matsutani M."/>
            <person name="Hirakawa H."/>
            <person name="Nishikura M."/>
            <person name="Soemphol W."/>
            <person name="Ali I.A.I."/>
            <person name="Yakushi T."/>
            <person name="Matsushita K."/>
        </authorList>
    </citation>
    <scope>NUCLEOTIDE SEQUENCE [LARGE SCALE GENOMIC DNA]</scope>
    <source>
        <strain evidence="1 2">NBRC 101654</strain>
    </source>
</reference>
<evidence type="ECO:0000313" key="2">
    <source>
        <dbReference type="Proteomes" id="UP000004319"/>
    </source>
</evidence>
<dbReference type="EMBL" id="BABS01000208">
    <property type="protein sequence ID" value="GAA10286.1"/>
    <property type="molecule type" value="Genomic_DNA"/>
</dbReference>
<accession>F7VIU1</accession>
<name>F7VIU1_9PROT</name>
<protein>
    <submittedName>
        <fullName evidence="1">Uncharacterized protein</fullName>
    </submittedName>
</protein>
<gene>
    <name evidence="1" type="ORF">ATPR_3290</name>
</gene>
<dbReference type="AlphaFoldDB" id="F7VIU1"/>
<organism evidence="1 2">
    <name type="scientific">Acetobacter tropicalis NBRC 101654</name>
    <dbReference type="NCBI Taxonomy" id="749388"/>
    <lineage>
        <taxon>Bacteria</taxon>
        <taxon>Pseudomonadati</taxon>
        <taxon>Pseudomonadota</taxon>
        <taxon>Alphaproteobacteria</taxon>
        <taxon>Acetobacterales</taxon>
        <taxon>Acetobacteraceae</taxon>
        <taxon>Acetobacter</taxon>
    </lineage>
</organism>
<dbReference type="Proteomes" id="UP000004319">
    <property type="component" value="Unassembled WGS sequence"/>
</dbReference>
<sequence>MFFLGRRTALIRENLIAQDERSEKENSFSDLSFHFLMK</sequence>
<comment type="caution">
    <text evidence="1">The sequence shown here is derived from an EMBL/GenBank/DDBJ whole genome shotgun (WGS) entry which is preliminary data.</text>
</comment>
<proteinExistence type="predicted"/>